<feature type="non-terminal residue" evidence="1">
    <location>
        <position position="107"/>
    </location>
</feature>
<dbReference type="AlphaFoldDB" id="T0Y2W5"/>
<reference evidence="1" key="2">
    <citation type="journal article" date="2014" name="ISME J.">
        <title>Microbial stratification in low pH oxic and suboxic macroscopic growths along an acid mine drainage.</title>
        <authorList>
            <person name="Mendez-Garcia C."/>
            <person name="Mesa V."/>
            <person name="Sprenger R.R."/>
            <person name="Richter M."/>
            <person name="Diez M.S."/>
            <person name="Solano J."/>
            <person name="Bargiela R."/>
            <person name="Golyshina O.V."/>
            <person name="Manteca A."/>
            <person name="Ramos J.L."/>
            <person name="Gallego J.R."/>
            <person name="Llorente I."/>
            <person name="Martins Dos Santos V.A."/>
            <person name="Jensen O.N."/>
            <person name="Pelaez A.I."/>
            <person name="Sanchez J."/>
            <person name="Ferrer M."/>
        </authorList>
    </citation>
    <scope>NUCLEOTIDE SEQUENCE</scope>
</reference>
<reference evidence="1" key="1">
    <citation type="submission" date="2013-08" db="EMBL/GenBank/DDBJ databases">
        <authorList>
            <person name="Mendez C."/>
            <person name="Richter M."/>
            <person name="Ferrer M."/>
            <person name="Sanchez J."/>
        </authorList>
    </citation>
    <scope>NUCLEOTIDE SEQUENCE</scope>
</reference>
<organism evidence="1">
    <name type="scientific">mine drainage metagenome</name>
    <dbReference type="NCBI Taxonomy" id="410659"/>
    <lineage>
        <taxon>unclassified sequences</taxon>
        <taxon>metagenomes</taxon>
        <taxon>ecological metagenomes</taxon>
    </lineage>
</organism>
<dbReference type="EMBL" id="AUZZ01011406">
    <property type="protein sequence ID" value="EQD26317.1"/>
    <property type="molecule type" value="Genomic_DNA"/>
</dbReference>
<proteinExistence type="predicted"/>
<sequence>MVTEIPESLLMLGITAHMEVCILVFHLPKKTNNTDLGKFVKRFYGQETSTRNGKYRYRRKGLLDGIPHRKLLRGVIIIRKSDLETVMKLLIQWNAVVDQRIIEPTEE</sequence>
<evidence type="ECO:0000313" key="1">
    <source>
        <dbReference type="EMBL" id="EQD26317.1"/>
    </source>
</evidence>
<protein>
    <submittedName>
        <fullName evidence="1">Uncharacterized protein</fullName>
    </submittedName>
</protein>
<gene>
    <name evidence="1" type="ORF">B2A_15693</name>
</gene>
<accession>T0Y2W5</accession>
<name>T0Y2W5_9ZZZZ</name>
<comment type="caution">
    <text evidence="1">The sequence shown here is derived from an EMBL/GenBank/DDBJ whole genome shotgun (WGS) entry which is preliminary data.</text>
</comment>